<gene>
    <name evidence="1" type="ORF">B9G39_09680</name>
</gene>
<evidence type="ECO:0000313" key="2">
    <source>
        <dbReference type="Proteomes" id="UP000257039"/>
    </source>
</evidence>
<accession>A0A4P9VMS0</accession>
<name>A0A4P9VMS0_9GAMM</name>
<comment type="caution">
    <text evidence="1">The sequence shown here is derived from an EMBL/GenBank/DDBJ whole genome shotgun (WGS) entry which is preliminary data.</text>
</comment>
<sequence length="82" mass="9170">MQFLLLRLEIKYMKLETRIKQSSVRVKSNLKLGMFFLVCALGALLWGPAWLAKVCGAIAGLACLGAGVEYWNAERLKKQKAI</sequence>
<keyword evidence="2" id="KW-1185">Reference proteome</keyword>
<dbReference type="AlphaFoldDB" id="A0A4P9VMS0"/>
<proteinExistence type="predicted"/>
<protein>
    <submittedName>
        <fullName evidence="1">Uncharacterized protein</fullName>
    </submittedName>
</protein>
<dbReference type="EMBL" id="NDXW01000001">
    <property type="protein sequence ID" value="RDH43687.1"/>
    <property type="molecule type" value="Genomic_DNA"/>
</dbReference>
<organism evidence="1 2">
    <name type="scientific">Zooshikella ganghwensis</name>
    <dbReference type="NCBI Taxonomy" id="202772"/>
    <lineage>
        <taxon>Bacteria</taxon>
        <taxon>Pseudomonadati</taxon>
        <taxon>Pseudomonadota</taxon>
        <taxon>Gammaproteobacteria</taxon>
        <taxon>Oceanospirillales</taxon>
        <taxon>Zooshikellaceae</taxon>
        <taxon>Zooshikella</taxon>
    </lineage>
</organism>
<reference evidence="1 2" key="1">
    <citation type="submission" date="2017-04" db="EMBL/GenBank/DDBJ databases">
        <title>Draft genome sequence of Zooshikella ganghwensis VG4 isolated from Red Sea sediments.</title>
        <authorList>
            <person name="Rehman Z."/>
            <person name="Alam I."/>
            <person name="Kamau A."/>
            <person name="Bajic V."/>
            <person name="Leiknes T."/>
        </authorList>
    </citation>
    <scope>NUCLEOTIDE SEQUENCE [LARGE SCALE GENOMIC DNA]</scope>
    <source>
        <strain evidence="1 2">VG4</strain>
    </source>
</reference>
<evidence type="ECO:0000313" key="1">
    <source>
        <dbReference type="EMBL" id="RDH43687.1"/>
    </source>
</evidence>
<dbReference type="Proteomes" id="UP000257039">
    <property type="component" value="Unassembled WGS sequence"/>
</dbReference>